<feature type="region of interest" description="Disordered" evidence="1">
    <location>
        <begin position="1"/>
        <end position="37"/>
    </location>
</feature>
<name>A0A1Q2HM24_9BACT</name>
<accession>A0A1Q2HM24</accession>
<dbReference type="STRING" id="1940790.L21SP3_00081"/>
<dbReference type="InterPro" id="IPR052544">
    <property type="entry name" value="Bacteriocin_Proc_Enz"/>
</dbReference>
<dbReference type="InterPro" id="IPR020051">
    <property type="entry name" value="SagB-type_dehydrogenase"/>
</dbReference>
<dbReference type="InterPro" id="IPR029479">
    <property type="entry name" value="Nitroreductase"/>
</dbReference>
<dbReference type="GO" id="GO:0016491">
    <property type="term" value="F:oxidoreductase activity"/>
    <property type="evidence" value="ECO:0007669"/>
    <property type="project" value="InterPro"/>
</dbReference>
<keyword evidence="4" id="KW-1185">Reference proteome</keyword>
<evidence type="ECO:0000313" key="3">
    <source>
        <dbReference type="EMBL" id="AQQ08305.1"/>
    </source>
</evidence>
<evidence type="ECO:0000259" key="2">
    <source>
        <dbReference type="Pfam" id="PF00881"/>
    </source>
</evidence>
<dbReference type="PANTHER" id="PTHR43745">
    <property type="entry name" value="NITROREDUCTASE MJ1384-RELATED"/>
    <property type="match status" value="1"/>
</dbReference>
<dbReference type="OrthoDB" id="9801593at2"/>
<feature type="compositionally biased region" description="Polar residues" evidence="1">
    <location>
        <begin position="1"/>
        <end position="13"/>
    </location>
</feature>
<proteinExistence type="predicted"/>
<dbReference type="AlphaFoldDB" id="A0A1Q2HM24"/>
<organism evidence="3 4">
    <name type="scientific">Sedimentisphaera cyanobacteriorum</name>
    <dbReference type="NCBI Taxonomy" id="1940790"/>
    <lineage>
        <taxon>Bacteria</taxon>
        <taxon>Pseudomonadati</taxon>
        <taxon>Planctomycetota</taxon>
        <taxon>Phycisphaerae</taxon>
        <taxon>Sedimentisphaerales</taxon>
        <taxon>Sedimentisphaeraceae</taxon>
        <taxon>Sedimentisphaera</taxon>
    </lineage>
</organism>
<gene>
    <name evidence="3" type="ORF">L21SP3_00081</name>
</gene>
<reference evidence="4" key="1">
    <citation type="submission" date="2017-02" db="EMBL/GenBank/DDBJ databases">
        <title>Comparative genomics and description of representatives of a novel lineage of planctomycetes thriving in anoxic sediments.</title>
        <authorList>
            <person name="Spring S."/>
            <person name="Bunk B."/>
            <person name="Sproer C."/>
            <person name="Klenk H.-P."/>
        </authorList>
    </citation>
    <scope>NUCLEOTIDE SEQUENCE [LARGE SCALE GENOMIC DNA]</scope>
    <source>
        <strain evidence="4">L21-RPul-D3</strain>
    </source>
</reference>
<dbReference type="InterPro" id="IPR000415">
    <property type="entry name" value="Nitroreductase-like"/>
</dbReference>
<dbReference type="RefSeq" id="WP_077538449.1">
    <property type="nucleotide sequence ID" value="NZ_CP019633.1"/>
</dbReference>
<dbReference type="NCBIfam" id="TIGR03605">
    <property type="entry name" value="antibiot_sagB"/>
    <property type="match status" value="1"/>
</dbReference>
<dbReference type="Pfam" id="PF00881">
    <property type="entry name" value="Nitroreductase"/>
    <property type="match status" value="1"/>
</dbReference>
<dbReference type="EMBL" id="CP019633">
    <property type="protein sequence ID" value="AQQ08305.1"/>
    <property type="molecule type" value="Genomic_DNA"/>
</dbReference>
<dbReference type="SUPFAM" id="SSF55469">
    <property type="entry name" value="FMN-dependent nitroreductase-like"/>
    <property type="match status" value="1"/>
</dbReference>
<dbReference type="PANTHER" id="PTHR43745:SF2">
    <property type="entry name" value="NITROREDUCTASE MJ1384-RELATED"/>
    <property type="match status" value="1"/>
</dbReference>
<dbReference type="Proteomes" id="UP000188273">
    <property type="component" value="Chromosome"/>
</dbReference>
<dbReference type="CDD" id="cd02142">
    <property type="entry name" value="McbC_SagB-like_oxidoreductase"/>
    <property type="match status" value="1"/>
</dbReference>
<evidence type="ECO:0000313" key="4">
    <source>
        <dbReference type="Proteomes" id="UP000188273"/>
    </source>
</evidence>
<dbReference type="Gene3D" id="3.40.109.10">
    <property type="entry name" value="NADH Oxidase"/>
    <property type="match status" value="1"/>
</dbReference>
<evidence type="ECO:0000256" key="1">
    <source>
        <dbReference type="SAM" id="MobiDB-lite"/>
    </source>
</evidence>
<dbReference type="KEGG" id="pbu:L21SP3_00081"/>
<feature type="domain" description="Nitroreductase" evidence="2">
    <location>
        <begin position="60"/>
        <end position="237"/>
    </location>
</feature>
<sequence length="239" mass="26597">MQGSIGDKFQQQTKYDRDKPFGKQLDWSAKPDTYKSYPESKTIKLPAAKPNSDMSVHEALKTRRSVRSYSQRPLKINELSYLLWSSTGISDTSRGFAFRTAPSAGALYPIETYIAVNNAEKLSPGVYHYNIRKHCLEQLREADVSGETARAALGQQMCAQAPAVFIWTAVFQRMKWKYGQRAYRYIYLDAGHIAENLALASASLGLGSCQIAAIFDDQVNKIIGVDGTEESTVYMSVAG</sequence>
<protein>
    <submittedName>
        <fullName evidence="3">SagB-type dehydrogenase domain protein</fullName>
    </submittedName>
</protein>